<evidence type="ECO:0000313" key="1">
    <source>
        <dbReference type="EMBL" id="MCC0177759.1"/>
    </source>
</evidence>
<reference evidence="1" key="1">
    <citation type="journal article" date="2021" name="Antonie Van Leeuwenhoek">
        <title>Draft genome and description of Waterburya agarophytonicola gen. nov. sp. nov. (Pleurocapsales, Cyanobacteria): a seaweed symbiont.</title>
        <authorList>
            <person name="Bonthond G."/>
            <person name="Shalygin S."/>
            <person name="Bayer T."/>
            <person name="Weinberger F."/>
        </authorList>
    </citation>
    <scope>NUCLEOTIDE SEQUENCE</scope>
    <source>
        <strain evidence="1">KI4</strain>
    </source>
</reference>
<comment type="caution">
    <text evidence="1">The sequence shown here is derived from an EMBL/GenBank/DDBJ whole genome shotgun (WGS) entry which is preliminary data.</text>
</comment>
<dbReference type="RefSeq" id="WP_229640824.1">
    <property type="nucleotide sequence ID" value="NZ_JADWDC010000028.1"/>
</dbReference>
<keyword evidence="2" id="KW-1185">Reference proteome</keyword>
<protein>
    <submittedName>
        <fullName evidence="1">Uncharacterized protein</fullName>
    </submittedName>
</protein>
<gene>
    <name evidence="1" type="ORF">I4641_12290</name>
</gene>
<evidence type="ECO:0000313" key="2">
    <source>
        <dbReference type="Proteomes" id="UP000729733"/>
    </source>
</evidence>
<dbReference type="EMBL" id="JADWDC010000028">
    <property type="protein sequence ID" value="MCC0177759.1"/>
    <property type="molecule type" value="Genomic_DNA"/>
</dbReference>
<sequence>MLQGIELINCAKASAKQGIIVAAQNCGYAENIGLFIENLNKACQEIGVNISELNDLITDQQVAQENRKIIEISPIQPTSYN</sequence>
<dbReference type="AlphaFoldDB" id="A0A964BR96"/>
<proteinExistence type="predicted"/>
<dbReference type="Proteomes" id="UP000729733">
    <property type="component" value="Unassembled WGS sequence"/>
</dbReference>
<accession>A0A964BR96</accession>
<name>A0A964BR96_9CYAN</name>
<organism evidence="1 2">
    <name type="scientific">Waterburya agarophytonicola KI4</name>
    <dbReference type="NCBI Taxonomy" id="2874699"/>
    <lineage>
        <taxon>Bacteria</taxon>
        <taxon>Bacillati</taxon>
        <taxon>Cyanobacteriota</taxon>
        <taxon>Cyanophyceae</taxon>
        <taxon>Pleurocapsales</taxon>
        <taxon>Hyellaceae</taxon>
        <taxon>Waterburya</taxon>
        <taxon>Waterburya agarophytonicola</taxon>
    </lineage>
</organism>